<dbReference type="RefSeq" id="WP_071065164.1">
    <property type="nucleotide sequence ID" value="NZ_MAXA01000227.1"/>
</dbReference>
<evidence type="ECO:0000313" key="3">
    <source>
        <dbReference type="Proteomes" id="UP000179769"/>
    </source>
</evidence>
<dbReference type="InterPro" id="IPR026337">
    <property type="entry name" value="AKG_HExxH"/>
</dbReference>
<evidence type="ECO:0000313" key="2">
    <source>
        <dbReference type="EMBL" id="OHV26405.1"/>
    </source>
</evidence>
<dbReference type="NCBIfam" id="TIGR04267">
    <property type="entry name" value="mod_HExxH"/>
    <property type="match status" value="1"/>
</dbReference>
<organism evidence="2 3">
    <name type="scientific">Parafrankia soli</name>
    <dbReference type="NCBI Taxonomy" id="2599596"/>
    <lineage>
        <taxon>Bacteria</taxon>
        <taxon>Bacillati</taxon>
        <taxon>Actinomycetota</taxon>
        <taxon>Actinomycetes</taxon>
        <taxon>Frankiales</taxon>
        <taxon>Frankiaceae</taxon>
        <taxon>Parafrankia</taxon>
    </lineage>
</organism>
<name>A0A1S1PZN9_9ACTN</name>
<dbReference type="EMBL" id="MAXA01000227">
    <property type="protein sequence ID" value="OHV26405.1"/>
    <property type="molecule type" value="Genomic_DNA"/>
</dbReference>
<feature type="region of interest" description="Disordered" evidence="1">
    <location>
        <begin position="533"/>
        <end position="570"/>
    </location>
</feature>
<evidence type="ECO:0000256" key="1">
    <source>
        <dbReference type="SAM" id="MobiDB-lite"/>
    </source>
</evidence>
<gene>
    <name evidence="2" type="ORF">BBK14_21515</name>
</gene>
<dbReference type="AlphaFoldDB" id="A0A1S1PZN9"/>
<protein>
    <recommendedName>
        <fullName evidence="4">HEXXH motif domain-containing protein</fullName>
    </recommendedName>
</protein>
<proteinExistence type="predicted"/>
<accession>A0A1S1PZN9</accession>
<reference evidence="3" key="1">
    <citation type="submission" date="2016-07" db="EMBL/GenBank/DDBJ databases">
        <title>Frankia sp. NRRL B-16219 Genome sequencing.</title>
        <authorList>
            <person name="Ghodhbane-Gtari F."/>
            <person name="Swanson E."/>
            <person name="Gueddou A."/>
            <person name="Louati M."/>
            <person name="Nouioui I."/>
            <person name="Hezbri K."/>
            <person name="Abebe-Akele F."/>
            <person name="Simpson S."/>
            <person name="Morris K."/>
            <person name="Thomas K."/>
            <person name="Gtari M."/>
            <person name="Tisa L.S."/>
        </authorList>
    </citation>
    <scope>NUCLEOTIDE SEQUENCE [LARGE SCALE GENOMIC DNA]</scope>
    <source>
        <strain evidence="3">NRRL B-16219</strain>
    </source>
</reference>
<keyword evidence="3" id="KW-1185">Reference proteome</keyword>
<dbReference type="Proteomes" id="UP000179769">
    <property type="component" value="Unassembled WGS sequence"/>
</dbReference>
<sequence>MEAERVAPVMVTAILDLPSVGAWVARALRRTRGLLYDEIPLWVDLGYLHLLAAAAGIRCGIRFRLDVPLRHGRLHIPTLGSVTLPGSGIWGSTTVISDGRSAHALLPVGKIRLAGRDPADDPPGWRRATCLEARHRGAATTVHLDSSDPYRMVETPALPENIGIPVQRHWESLFQEAWAELVEQDSEVARCVAECTLTLVPLPRAERFRERSASFGDSFGGVILSLPDSPERFAMTLVHEMQHAKLGILLHLFSFLRGEGSVLAYAPWRDDPRPLQGLLQGIYAFFGVAGFWRRRFAAAKGEEAALAGFEFALWRGKVSEAAAYARSRQEFTALGHRFLTGIATTVTAWSAEPVSPYYAGLANLAAADHRAGWRVHHLIPPPADVASLSRAWIAGTDPRELRAPGRSALVPDGKVPDLDTLVVLVRYWLADRELFRQIERNGQVGSVVTGATAADLHLVAGRHDEAARAYLDELGEPSPRLTAWTRLGSALATSPDRQMAAAGRALLTRPELVRTVARAVEVDTGRRPAPVDLAGWLGELPPNEDPVRGAGADTSSAPAPRPGDSQEAVH</sequence>
<comment type="caution">
    <text evidence="2">The sequence shown here is derived from an EMBL/GenBank/DDBJ whole genome shotgun (WGS) entry which is preliminary data.</text>
</comment>
<evidence type="ECO:0008006" key="4">
    <source>
        <dbReference type="Google" id="ProtNLM"/>
    </source>
</evidence>